<sequence length="116" mass="12795">MGDGRTLRSDAPDRPSWVQRIIACLLLTLAVTVIVNPLWECHDHLDSLRHLGPHGILVIMLMVACAGLSLLKSLRWLWLSMVCSVLQPSQTIVLGLVVSQKPLCALTSELPLPLRI</sequence>
<proteinExistence type="predicted"/>
<protein>
    <submittedName>
        <fullName evidence="2">Uncharacterized protein DUF1625</fullName>
    </submittedName>
</protein>
<evidence type="ECO:0000256" key="1">
    <source>
        <dbReference type="SAM" id="Phobius"/>
    </source>
</evidence>
<keyword evidence="1" id="KW-0812">Transmembrane</keyword>
<keyword evidence="1" id="KW-1133">Transmembrane helix</keyword>
<comment type="caution">
    <text evidence="2">The sequence shown here is derived from an EMBL/GenBank/DDBJ whole genome shotgun (WGS) entry which is preliminary data.</text>
</comment>
<evidence type="ECO:0000313" key="3">
    <source>
        <dbReference type="Proteomes" id="UP000295210"/>
    </source>
</evidence>
<dbReference type="Proteomes" id="UP000295210">
    <property type="component" value="Unassembled WGS sequence"/>
</dbReference>
<accession>A0A4R1LBN6</accession>
<organism evidence="2 3">
    <name type="scientific">Acidipila rosea</name>
    <dbReference type="NCBI Taxonomy" id="768535"/>
    <lineage>
        <taxon>Bacteria</taxon>
        <taxon>Pseudomonadati</taxon>
        <taxon>Acidobacteriota</taxon>
        <taxon>Terriglobia</taxon>
        <taxon>Terriglobales</taxon>
        <taxon>Acidobacteriaceae</taxon>
        <taxon>Acidipila</taxon>
    </lineage>
</organism>
<gene>
    <name evidence="2" type="ORF">C7378_0887</name>
</gene>
<feature type="transmembrane region" description="Helical" evidence="1">
    <location>
        <begin position="21"/>
        <end position="39"/>
    </location>
</feature>
<feature type="transmembrane region" description="Helical" evidence="1">
    <location>
        <begin position="51"/>
        <end position="71"/>
    </location>
</feature>
<dbReference type="AlphaFoldDB" id="A0A4R1LBN6"/>
<name>A0A4R1LBN6_9BACT</name>
<keyword evidence="1" id="KW-0472">Membrane</keyword>
<dbReference type="EMBL" id="SMGK01000001">
    <property type="protein sequence ID" value="TCK75888.1"/>
    <property type="molecule type" value="Genomic_DNA"/>
</dbReference>
<evidence type="ECO:0000313" key="2">
    <source>
        <dbReference type="EMBL" id="TCK75888.1"/>
    </source>
</evidence>
<reference evidence="2 3" key="1">
    <citation type="submission" date="2019-03" db="EMBL/GenBank/DDBJ databases">
        <title>Genomic Encyclopedia of Type Strains, Phase IV (KMG-IV): sequencing the most valuable type-strain genomes for metagenomic binning, comparative biology and taxonomic classification.</title>
        <authorList>
            <person name="Goeker M."/>
        </authorList>
    </citation>
    <scope>NUCLEOTIDE SEQUENCE [LARGE SCALE GENOMIC DNA]</scope>
    <source>
        <strain evidence="2 3">DSM 103428</strain>
    </source>
</reference>
<keyword evidence="3" id="KW-1185">Reference proteome</keyword>